<evidence type="ECO:0000259" key="10">
    <source>
        <dbReference type="Pfam" id="PF20644"/>
    </source>
</evidence>
<evidence type="ECO:0000313" key="13">
    <source>
        <dbReference type="Proteomes" id="UP000054783"/>
    </source>
</evidence>
<dbReference type="GO" id="GO:0042790">
    <property type="term" value="P:nucleolar large rRNA transcription by RNA polymerase I"/>
    <property type="evidence" value="ECO:0007669"/>
    <property type="project" value="TreeGrafter"/>
</dbReference>
<evidence type="ECO:0000259" key="11">
    <source>
        <dbReference type="Pfam" id="PF20645"/>
    </source>
</evidence>
<keyword evidence="6" id="KW-0805">Transcription regulation</keyword>
<keyword evidence="5" id="KW-0862">Zinc</keyword>
<dbReference type="InterPro" id="IPR033599">
    <property type="entry name" value="TAF1B/Rrn7"/>
</dbReference>
<dbReference type="GO" id="GO:0070860">
    <property type="term" value="C:RNA polymerase I core factor complex"/>
    <property type="evidence" value="ECO:0007669"/>
    <property type="project" value="InterPro"/>
</dbReference>
<keyword evidence="4" id="KW-0863">Zinc-finger</keyword>
<dbReference type="PANTHER" id="PTHR31576">
    <property type="entry name" value="TATA BOX-BINDING PROTEIN-ASSOCIATED FACTOR RNA POLYMERASE I SUBUNIT B"/>
    <property type="match status" value="1"/>
</dbReference>
<protein>
    <submittedName>
        <fullName evidence="12">TATA box-binding protein-associated factor RNA polymerase I subunit B</fullName>
    </submittedName>
</protein>
<keyword evidence="13" id="KW-1185">Reference proteome</keyword>
<comment type="caution">
    <text evidence="12">The sequence shown here is derived from an EMBL/GenBank/DDBJ whole genome shotgun (WGS) entry which is preliminary data.</text>
</comment>
<dbReference type="PANTHER" id="PTHR31576:SF2">
    <property type="entry name" value="TATA BOX-BINDING PROTEIN-ASSOCIATED FACTOR RNA POLYMERASE I SUBUNIT B"/>
    <property type="match status" value="1"/>
</dbReference>
<dbReference type="EMBL" id="JYDQ01000006">
    <property type="protein sequence ID" value="KRY22877.1"/>
    <property type="molecule type" value="Genomic_DNA"/>
</dbReference>
<name>A0A0V1ADU0_9BILA</name>
<dbReference type="Proteomes" id="UP000054783">
    <property type="component" value="Unassembled WGS sequence"/>
</dbReference>
<reference evidence="12 13" key="1">
    <citation type="submission" date="2015-01" db="EMBL/GenBank/DDBJ databases">
        <title>Evolution of Trichinella species and genotypes.</title>
        <authorList>
            <person name="Korhonen P.K."/>
            <person name="Edoardo P."/>
            <person name="Giuseppe L.R."/>
            <person name="Gasser R.B."/>
        </authorList>
    </citation>
    <scope>NUCLEOTIDE SEQUENCE [LARGE SCALE GENOMIC DNA]</scope>
    <source>
        <strain evidence="12">ISS2496</strain>
    </source>
</reference>
<dbReference type="InterPro" id="IPR048538">
    <property type="entry name" value="Rrn7_cyclin_C"/>
</dbReference>
<dbReference type="GO" id="GO:0008270">
    <property type="term" value="F:zinc ion binding"/>
    <property type="evidence" value="ECO:0007669"/>
    <property type="project" value="UniProtKB-KW"/>
</dbReference>
<feature type="domain" description="Rrn7/TAF1B C-terminal cyclin" evidence="11">
    <location>
        <begin position="275"/>
        <end position="396"/>
    </location>
</feature>
<evidence type="ECO:0000256" key="1">
    <source>
        <dbReference type="ARBA" id="ARBA00004604"/>
    </source>
</evidence>
<gene>
    <name evidence="12" type="primary">taf1b</name>
    <name evidence="12" type="ORF">T12_5094</name>
</gene>
<evidence type="ECO:0000256" key="2">
    <source>
        <dbReference type="ARBA" id="ARBA00006899"/>
    </source>
</evidence>
<dbReference type="InterPro" id="IPR048540">
    <property type="entry name" value="Rrn7_cyclin_N"/>
</dbReference>
<keyword evidence="9" id="KW-0539">Nucleus</keyword>
<evidence type="ECO:0000256" key="7">
    <source>
        <dbReference type="ARBA" id="ARBA00023125"/>
    </source>
</evidence>
<dbReference type="AlphaFoldDB" id="A0A0V1ADU0"/>
<evidence type="ECO:0000256" key="4">
    <source>
        <dbReference type="ARBA" id="ARBA00022771"/>
    </source>
</evidence>
<keyword evidence="8" id="KW-0804">Transcription</keyword>
<evidence type="ECO:0000256" key="5">
    <source>
        <dbReference type="ARBA" id="ARBA00022833"/>
    </source>
</evidence>
<evidence type="ECO:0000256" key="3">
    <source>
        <dbReference type="ARBA" id="ARBA00022723"/>
    </source>
</evidence>
<evidence type="ECO:0000256" key="6">
    <source>
        <dbReference type="ARBA" id="ARBA00023015"/>
    </source>
</evidence>
<organism evidence="12 13">
    <name type="scientific">Trichinella patagoniensis</name>
    <dbReference type="NCBI Taxonomy" id="990121"/>
    <lineage>
        <taxon>Eukaryota</taxon>
        <taxon>Metazoa</taxon>
        <taxon>Ecdysozoa</taxon>
        <taxon>Nematoda</taxon>
        <taxon>Enoplea</taxon>
        <taxon>Dorylaimia</taxon>
        <taxon>Trichinellida</taxon>
        <taxon>Trichinellidae</taxon>
        <taxon>Trichinella</taxon>
    </lineage>
</organism>
<evidence type="ECO:0000313" key="12">
    <source>
        <dbReference type="EMBL" id="KRY22877.1"/>
    </source>
</evidence>
<evidence type="ECO:0000256" key="8">
    <source>
        <dbReference type="ARBA" id="ARBA00023163"/>
    </source>
</evidence>
<comment type="similarity">
    <text evidence="2">Belongs to the RRN7/TAF1B family.</text>
</comment>
<proteinExistence type="inferred from homology"/>
<dbReference type="GO" id="GO:0001164">
    <property type="term" value="F:RNA polymerase I core promoter sequence-specific DNA binding"/>
    <property type="evidence" value="ECO:0007669"/>
    <property type="project" value="InterPro"/>
</dbReference>
<sequence length="603" mass="69422">MCEPALFCLKNEIDARHHKSISVIKIDTFVEVYNTHTITHLCHCNQKMDGCSQCGCSEFSVVDGYYFCVSCGAQSQHSEQQMDHEYEYEGEDGSLFMDVSSSDSKSKVEYHIKFTPEQLMLNAYTKVMQLQADALIACGFPKSVKTAICILWFDYVKDALLVKRASSVLLDVERVEDLQYNFISNADWNFRYDEDDSVQLSDCSSTCKNKLALVNPQVTLAICYFACMKCSCRIFLSDIFRLLKMGHLPYFANDPLFCNNDDPNVAKFYSGSSLFSLSHLYWMFGRLAEFISFEDFVNIKPVFVLTRFWVDLNLPSELFKAAVFVLRQISFDTDTQWSNFCSKYRSDRPKIPLETQVMAVLIVVLKLLFGLNDQHEFISVDDNDFEGGQFSLLQWLLHNELKTAILQGQPVGEVLGLRWSDASRKVTNILEKLRRPSAVQRTEKFFNPLLCPIFRDVSSTADELLMSLPPVCFLMKTLPLYLAESVSKSSTPLDGGNVVLFGIDFSKKKTTFSSATWTTRSDFPFWNEAYCRYPQITTTYRDSSAFAFNQMCFRLFSSTFYRLLSFCSRYINERDKVLFRAVQMIEKCIFGDMKHISTRWQLQ</sequence>
<feature type="domain" description="Rrn7/TAF1B N-terminal cyclin" evidence="10">
    <location>
        <begin position="127"/>
        <end position="251"/>
    </location>
</feature>
<dbReference type="Pfam" id="PF20644">
    <property type="entry name" value="Rrn7_cyclin_N"/>
    <property type="match status" value="1"/>
</dbReference>
<comment type="subcellular location">
    <subcellularLocation>
        <location evidence="1">Nucleus</location>
        <location evidence="1">Nucleolus</location>
    </subcellularLocation>
</comment>
<keyword evidence="7" id="KW-0238">DNA-binding</keyword>
<dbReference type="Pfam" id="PF20645">
    <property type="entry name" value="Rrn7_cyclin_C"/>
    <property type="match status" value="1"/>
</dbReference>
<keyword evidence="3" id="KW-0479">Metal-binding</keyword>
<dbReference type="OrthoDB" id="10069252at2759"/>
<accession>A0A0V1ADU0</accession>
<evidence type="ECO:0000256" key="9">
    <source>
        <dbReference type="ARBA" id="ARBA00023242"/>
    </source>
</evidence>